<proteinExistence type="predicted"/>
<feature type="transmembrane region" description="Helical" evidence="1">
    <location>
        <begin position="61"/>
        <end position="79"/>
    </location>
</feature>
<sequence length="115" mass="12244">MLATDGSWRLTGRIARIARLGLLWLCGLVVVVYAPVLWLIALLGRCALKGEDSLFCTAPGSWTLMLLPVFVLPVTLVAGTRAALRDGGRSLGLWAVCLAVIAALGAAYGYLGKMW</sequence>
<evidence type="ECO:0008006" key="4">
    <source>
        <dbReference type="Google" id="ProtNLM"/>
    </source>
</evidence>
<organism evidence="2 3">
    <name type="scientific">Streptomyces synnematoformans</name>
    <dbReference type="NCBI Taxonomy" id="415721"/>
    <lineage>
        <taxon>Bacteria</taxon>
        <taxon>Bacillati</taxon>
        <taxon>Actinomycetota</taxon>
        <taxon>Actinomycetes</taxon>
        <taxon>Kitasatosporales</taxon>
        <taxon>Streptomycetaceae</taxon>
        <taxon>Streptomyces</taxon>
    </lineage>
</organism>
<comment type="caution">
    <text evidence="2">The sequence shown here is derived from an EMBL/GenBank/DDBJ whole genome shotgun (WGS) entry which is preliminary data.</text>
</comment>
<dbReference type="Proteomes" id="UP001500443">
    <property type="component" value="Unassembled WGS sequence"/>
</dbReference>
<gene>
    <name evidence="2" type="ORF">GCM10009802_36550</name>
</gene>
<protein>
    <recommendedName>
        <fullName evidence="4">Integral membrane protein</fullName>
    </recommendedName>
</protein>
<evidence type="ECO:0000313" key="3">
    <source>
        <dbReference type="Proteomes" id="UP001500443"/>
    </source>
</evidence>
<feature type="transmembrane region" description="Helical" evidence="1">
    <location>
        <begin position="91"/>
        <end position="111"/>
    </location>
</feature>
<evidence type="ECO:0000256" key="1">
    <source>
        <dbReference type="SAM" id="Phobius"/>
    </source>
</evidence>
<reference evidence="3" key="1">
    <citation type="journal article" date="2019" name="Int. J. Syst. Evol. Microbiol.">
        <title>The Global Catalogue of Microorganisms (GCM) 10K type strain sequencing project: providing services to taxonomists for standard genome sequencing and annotation.</title>
        <authorList>
            <consortium name="The Broad Institute Genomics Platform"/>
            <consortium name="The Broad Institute Genome Sequencing Center for Infectious Disease"/>
            <person name="Wu L."/>
            <person name="Ma J."/>
        </authorList>
    </citation>
    <scope>NUCLEOTIDE SEQUENCE [LARGE SCALE GENOMIC DNA]</scope>
    <source>
        <strain evidence="3">JCM 15481</strain>
    </source>
</reference>
<feature type="transmembrane region" description="Helical" evidence="1">
    <location>
        <begin position="21"/>
        <end position="41"/>
    </location>
</feature>
<keyword evidence="3" id="KW-1185">Reference proteome</keyword>
<dbReference type="EMBL" id="BAAAPF010000119">
    <property type="protein sequence ID" value="GAA2128914.1"/>
    <property type="molecule type" value="Genomic_DNA"/>
</dbReference>
<keyword evidence="1" id="KW-1133">Transmembrane helix</keyword>
<keyword evidence="1" id="KW-0812">Transmembrane</keyword>
<dbReference type="RefSeq" id="WP_344291058.1">
    <property type="nucleotide sequence ID" value="NZ_BAAAPF010000119.1"/>
</dbReference>
<name>A0ABP5K9T3_9ACTN</name>
<evidence type="ECO:0000313" key="2">
    <source>
        <dbReference type="EMBL" id="GAA2128914.1"/>
    </source>
</evidence>
<keyword evidence="1" id="KW-0472">Membrane</keyword>
<accession>A0ABP5K9T3</accession>